<dbReference type="EMBL" id="JAAXPG010000002">
    <property type="protein sequence ID" value="NKY96729.1"/>
    <property type="molecule type" value="Genomic_DNA"/>
</dbReference>
<dbReference type="InterPro" id="IPR041881">
    <property type="entry name" value="PqqD_sf"/>
</dbReference>
<dbReference type="Gene3D" id="1.10.10.1150">
    <property type="entry name" value="Coenzyme PQQ synthesis protein D (PqqD)"/>
    <property type="match status" value="1"/>
</dbReference>
<organism evidence="1 2">
    <name type="scientific">Nocardiopsis alborubida</name>
    <dbReference type="NCBI Taxonomy" id="146802"/>
    <lineage>
        <taxon>Bacteria</taxon>
        <taxon>Bacillati</taxon>
        <taxon>Actinomycetota</taxon>
        <taxon>Actinomycetes</taxon>
        <taxon>Streptosporangiales</taxon>
        <taxon>Nocardiopsidaceae</taxon>
        <taxon>Nocardiopsis</taxon>
    </lineage>
</organism>
<dbReference type="Pfam" id="PF05402">
    <property type="entry name" value="PqqD"/>
    <property type="match status" value="1"/>
</dbReference>
<gene>
    <name evidence="1" type="ORF">HGB44_03430</name>
</gene>
<name>A0A7X6RNI1_9ACTN</name>
<dbReference type="AlphaFoldDB" id="A0A7X6RNI1"/>
<accession>A0A7X6RNI1</accession>
<proteinExistence type="predicted"/>
<dbReference type="Proteomes" id="UP000553209">
    <property type="component" value="Unassembled WGS sequence"/>
</dbReference>
<evidence type="ECO:0000313" key="2">
    <source>
        <dbReference type="Proteomes" id="UP000553209"/>
    </source>
</evidence>
<dbReference type="InterPro" id="IPR008792">
    <property type="entry name" value="PQQD"/>
</dbReference>
<keyword evidence="2" id="KW-1185">Reference proteome</keyword>
<evidence type="ECO:0000313" key="1">
    <source>
        <dbReference type="EMBL" id="NKY96729.1"/>
    </source>
</evidence>
<sequence>MAMDPHGRGALILNLRDGSWTHLNPTAAAYWNEALTGGRTHLDALTALAERFNVSPERLDADLAPLLDNLCQRRLITTQEPR</sequence>
<reference evidence="1 2" key="1">
    <citation type="submission" date="2020-04" db="EMBL/GenBank/DDBJ databases">
        <title>MicrobeNet Type strains.</title>
        <authorList>
            <person name="Nicholson A.C."/>
        </authorList>
    </citation>
    <scope>NUCLEOTIDE SEQUENCE [LARGE SCALE GENOMIC DNA]</scope>
    <source>
        <strain evidence="1 2">ATCC 23612</strain>
    </source>
</reference>
<protein>
    <submittedName>
        <fullName evidence="1">PqqD family protein</fullName>
    </submittedName>
</protein>
<comment type="caution">
    <text evidence="1">The sequence shown here is derived from an EMBL/GenBank/DDBJ whole genome shotgun (WGS) entry which is preliminary data.</text>
</comment>